<keyword evidence="4" id="KW-1185">Reference proteome</keyword>
<feature type="domain" description="SnoaL-like" evidence="2">
    <location>
        <begin position="44"/>
        <end position="158"/>
    </location>
</feature>
<evidence type="ECO:0000313" key="3">
    <source>
        <dbReference type="EMBL" id="CAK0789345.1"/>
    </source>
</evidence>
<feature type="transmembrane region" description="Helical" evidence="1">
    <location>
        <begin position="196"/>
        <end position="218"/>
    </location>
</feature>
<dbReference type="InterPro" id="IPR037401">
    <property type="entry name" value="SnoaL-like"/>
</dbReference>
<accession>A0ABN9PDX3</accession>
<dbReference type="SUPFAM" id="SSF54427">
    <property type="entry name" value="NTF2-like"/>
    <property type="match status" value="1"/>
</dbReference>
<dbReference type="Pfam" id="PF12680">
    <property type="entry name" value="SnoaL_2"/>
    <property type="match status" value="1"/>
</dbReference>
<dbReference type="InterPro" id="IPR032710">
    <property type="entry name" value="NTF2-like_dom_sf"/>
</dbReference>
<gene>
    <name evidence="3" type="ORF">PCOR1329_LOCUS954</name>
</gene>
<dbReference type="Proteomes" id="UP001189429">
    <property type="component" value="Unassembled WGS sequence"/>
</dbReference>
<evidence type="ECO:0000313" key="4">
    <source>
        <dbReference type="Proteomes" id="UP001189429"/>
    </source>
</evidence>
<name>A0ABN9PDX3_9DINO</name>
<sequence length="249" mass="26793">MPALTSKDASSVEITGLTAASDSTPRAVEDRLGAARPLSIAELLYDRFSNCDAEGVAACLTDDVRYEDLLLGGSTLATSRDDIRELIKTHPVFVYRGACDFLGVRPPQITIKVDGISEDQDRGSVGVEWHVEVDGEPLALGRGISFLRICPETGLISRAVDIAEAPWRVVGVVMAPFAQGIRGLSRFGKVVIFPPLFVLACVAVALGYVNVIVSVAFFDKSTMYEVRSAVDLLDDFRDSLDLSSLLGAR</sequence>
<dbReference type="EMBL" id="CAUYUJ010000225">
    <property type="protein sequence ID" value="CAK0789345.1"/>
    <property type="molecule type" value="Genomic_DNA"/>
</dbReference>
<organism evidence="3 4">
    <name type="scientific">Prorocentrum cordatum</name>
    <dbReference type="NCBI Taxonomy" id="2364126"/>
    <lineage>
        <taxon>Eukaryota</taxon>
        <taxon>Sar</taxon>
        <taxon>Alveolata</taxon>
        <taxon>Dinophyceae</taxon>
        <taxon>Prorocentrales</taxon>
        <taxon>Prorocentraceae</taxon>
        <taxon>Prorocentrum</taxon>
    </lineage>
</organism>
<keyword evidence="1" id="KW-1133">Transmembrane helix</keyword>
<keyword evidence="1" id="KW-0472">Membrane</keyword>
<keyword evidence="1" id="KW-0812">Transmembrane</keyword>
<protein>
    <recommendedName>
        <fullName evidence="2">SnoaL-like domain-containing protein</fullName>
    </recommendedName>
</protein>
<reference evidence="3" key="1">
    <citation type="submission" date="2023-10" db="EMBL/GenBank/DDBJ databases">
        <authorList>
            <person name="Chen Y."/>
            <person name="Shah S."/>
            <person name="Dougan E. K."/>
            <person name="Thang M."/>
            <person name="Chan C."/>
        </authorList>
    </citation>
    <scope>NUCLEOTIDE SEQUENCE [LARGE SCALE GENOMIC DNA]</scope>
</reference>
<proteinExistence type="predicted"/>
<dbReference type="Gene3D" id="3.10.450.50">
    <property type="match status" value="1"/>
</dbReference>
<evidence type="ECO:0000259" key="2">
    <source>
        <dbReference type="Pfam" id="PF12680"/>
    </source>
</evidence>
<evidence type="ECO:0000256" key="1">
    <source>
        <dbReference type="SAM" id="Phobius"/>
    </source>
</evidence>
<comment type="caution">
    <text evidence="3">The sequence shown here is derived from an EMBL/GenBank/DDBJ whole genome shotgun (WGS) entry which is preliminary data.</text>
</comment>